<organism evidence="3 4">
    <name type="scientific">Desulfitobacterium metallireducens DSM 15288</name>
    <dbReference type="NCBI Taxonomy" id="871968"/>
    <lineage>
        <taxon>Bacteria</taxon>
        <taxon>Bacillati</taxon>
        <taxon>Bacillota</taxon>
        <taxon>Clostridia</taxon>
        <taxon>Eubacteriales</taxon>
        <taxon>Desulfitobacteriaceae</taxon>
        <taxon>Desulfitobacterium</taxon>
    </lineage>
</organism>
<dbReference type="InterPro" id="IPR028098">
    <property type="entry name" value="Glyco_trans_4-like_N"/>
</dbReference>
<gene>
    <name evidence="3" type="ORF">DESME_14460</name>
</gene>
<dbReference type="PANTHER" id="PTHR45947:SF3">
    <property type="entry name" value="SULFOQUINOVOSYL TRANSFERASE SQD2"/>
    <property type="match status" value="1"/>
</dbReference>
<dbReference type="InterPro" id="IPR001296">
    <property type="entry name" value="Glyco_trans_1"/>
</dbReference>
<reference evidence="3 4" key="1">
    <citation type="submission" date="2013-12" db="EMBL/GenBank/DDBJ databases">
        <authorList>
            <consortium name="DOE Joint Genome Institute"/>
            <person name="Smidt H."/>
            <person name="Huntemann M."/>
            <person name="Han J."/>
            <person name="Chen A."/>
            <person name="Kyrpides N."/>
            <person name="Mavromatis K."/>
            <person name="Markowitz V."/>
            <person name="Palaniappan K."/>
            <person name="Ivanova N."/>
            <person name="Schaumberg A."/>
            <person name="Pati A."/>
            <person name="Liolios K."/>
            <person name="Nordberg H.P."/>
            <person name="Cantor M.N."/>
            <person name="Hua S.X."/>
            <person name="Woyke T."/>
        </authorList>
    </citation>
    <scope>NUCLEOTIDE SEQUENCE [LARGE SCALE GENOMIC DNA]</scope>
    <source>
        <strain evidence="4">DSM 15288</strain>
    </source>
</reference>
<proteinExistence type="predicted"/>
<dbReference type="AlphaFoldDB" id="W0EGA3"/>
<dbReference type="Gene3D" id="3.40.50.2000">
    <property type="entry name" value="Glycogen Phosphorylase B"/>
    <property type="match status" value="2"/>
</dbReference>
<dbReference type="SUPFAM" id="SSF53756">
    <property type="entry name" value="UDP-Glycosyltransferase/glycogen phosphorylase"/>
    <property type="match status" value="1"/>
</dbReference>
<evidence type="ECO:0000313" key="3">
    <source>
        <dbReference type="EMBL" id="AHF08096.1"/>
    </source>
</evidence>
<keyword evidence="3" id="KW-0808">Transferase</keyword>
<evidence type="ECO:0000259" key="2">
    <source>
        <dbReference type="Pfam" id="PF13579"/>
    </source>
</evidence>
<evidence type="ECO:0000313" key="4">
    <source>
        <dbReference type="Proteomes" id="UP000010847"/>
    </source>
</evidence>
<feature type="domain" description="Glycosyl transferase family 1" evidence="1">
    <location>
        <begin position="217"/>
        <end position="383"/>
    </location>
</feature>
<dbReference type="Pfam" id="PF00534">
    <property type="entry name" value="Glycos_transf_1"/>
    <property type="match status" value="1"/>
</dbReference>
<dbReference type="eggNOG" id="COG0438">
    <property type="taxonomic scope" value="Bacteria"/>
</dbReference>
<dbReference type="STRING" id="871968.DESME_14460"/>
<dbReference type="PANTHER" id="PTHR45947">
    <property type="entry name" value="SULFOQUINOVOSYL TRANSFERASE SQD2"/>
    <property type="match status" value="1"/>
</dbReference>
<dbReference type="EMBL" id="CP007032">
    <property type="protein sequence ID" value="AHF08096.1"/>
    <property type="molecule type" value="Genomic_DNA"/>
</dbReference>
<sequence length="404" mass="45746">MRILMLTQYFPPETGAAQVRLFEVAKAIRNQGHDIEVVTAFPNYPNGIIPPEYQGKFYMKDSIEGIPVHRTWIYPVQRGKFWKRLLNYFSFVFSAFYGVLKAGKADYIFVESPPLFIGFTMIFAKWVKGAKLILNVSDLWPESAVSLGLVTNKTLITLAEGLERWMYKSSWRISTQTEGIISSLKDRGIPGEKIVFLPNGVDPDLFAPIKQDEQLLEKLNLRGKYVILYAGTMGYAHGLEVALQAAERLEKDHPEIAFLLVGDGSEKPRLMEMAQEMKLTNVRWVDFQPITQMQRYYSLAHISLSTLRRYKLSEGVRPSKLFPGLASAKPLIYVGEGEGAKIVEESGGGVVIPPEEPQLLAETILMLQQDPGRCQTQGEHGREFVIKNYSWKSIVSHWLRDLGL</sequence>
<feature type="domain" description="Glycosyltransferase subfamily 4-like N-terminal" evidence="2">
    <location>
        <begin position="15"/>
        <end position="200"/>
    </location>
</feature>
<dbReference type="GO" id="GO:0016758">
    <property type="term" value="F:hexosyltransferase activity"/>
    <property type="evidence" value="ECO:0007669"/>
    <property type="project" value="TreeGrafter"/>
</dbReference>
<protein>
    <submittedName>
        <fullName evidence="3">Glycosyltransferase</fullName>
    </submittedName>
</protein>
<dbReference type="OrthoDB" id="9811902at2"/>
<dbReference type="CDD" id="cd03794">
    <property type="entry name" value="GT4_WbuB-like"/>
    <property type="match status" value="1"/>
</dbReference>
<dbReference type="KEGG" id="dmt:DESME_14460"/>
<name>W0EGA3_9FIRM</name>
<dbReference type="Proteomes" id="UP000010847">
    <property type="component" value="Chromosome"/>
</dbReference>
<dbReference type="RefSeq" id="WP_006718013.1">
    <property type="nucleotide sequence ID" value="NZ_CP007032.1"/>
</dbReference>
<dbReference type="Pfam" id="PF13579">
    <property type="entry name" value="Glyco_trans_4_4"/>
    <property type="match status" value="1"/>
</dbReference>
<accession>W0EGA3</accession>
<evidence type="ECO:0000259" key="1">
    <source>
        <dbReference type="Pfam" id="PF00534"/>
    </source>
</evidence>
<dbReference type="InterPro" id="IPR050194">
    <property type="entry name" value="Glycosyltransferase_grp1"/>
</dbReference>
<keyword evidence="4" id="KW-1185">Reference proteome</keyword>
<dbReference type="HOGENOM" id="CLU_009583_11_2_9"/>